<comment type="caution">
    <text evidence="1">The sequence shown here is derived from an EMBL/GenBank/DDBJ whole genome shotgun (WGS) entry which is preliminary data.</text>
</comment>
<gene>
    <name evidence="1" type="ORF">WJX81_002087</name>
</gene>
<dbReference type="EMBL" id="JALJOU010000040">
    <property type="protein sequence ID" value="KAK9832595.1"/>
    <property type="molecule type" value="Genomic_DNA"/>
</dbReference>
<dbReference type="InterPro" id="IPR019587">
    <property type="entry name" value="Polyketide_cyclase/dehydratase"/>
</dbReference>
<evidence type="ECO:0000313" key="2">
    <source>
        <dbReference type="Proteomes" id="UP001445335"/>
    </source>
</evidence>
<proteinExistence type="predicted"/>
<evidence type="ECO:0000313" key="1">
    <source>
        <dbReference type="EMBL" id="KAK9832595.1"/>
    </source>
</evidence>
<name>A0AAW1RGL0_9CHLO</name>
<dbReference type="Gene3D" id="3.30.530.20">
    <property type="match status" value="1"/>
</dbReference>
<organism evidence="1 2">
    <name type="scientific">Elliptochloris bilobata</name>
    <dbReference type="NCBI Taxonomy" id="381761"/>
    <lineage>
        <taxon>Eukaryota</taxon>
        <taxon>Viridiplantae</taxon>
        <taxon>Chlorophyta</taxon>
        <taxon>core chlorophytes</taxon>
        <taxon>Trebouxiophyceae</taxon>
        <taxon>Trebouxiophyceae incertae sedis</taxon>
        <taxon>Elliptochloris clade</taxon>
        <taxon>Elliptochloris</taxon>
    </lineage>
</organism>
<dbReference type="PANTHER" id="PTHR31385:SF1">
    <property type="entry name" value="PUTATIVE (DUF220)-RELATED"/>
    <property type="match status" value="1"/>
</dbReference>
<accession>A0AAW1RGL0</accession>
<dbReference type="Proteomes" id="UP001445335">
    <property type="component" value="Unassembled WGS sequence"/>
</dbReference>
<reference evidence="1 2" key="1">
    <citation type="journal article" date="2024" name="Nat. Commun.">
        <title>Phylogenomics reveals the evolutionary origins of lichenization in chlorophyte algae.</title>
        <authorList>
            <person name="Puginier C."/>
            <person name="Libourel C."/>
            <person name="Otte J."/>
            <person name="Skaloud P."/>
            <person name="Haon M."/>
            <person name="Grisel S."/>
            <person name="Petersen M."/>
            <person name="Berrin J.G."/>
            <person name="Delaux P.M."/>
            <person name="Dal Grande F."/>
            <person name="Keller J."/>
        </authorList>
    </citation>
    <scope>NUCLEOTIDE SEQUENCE [LARGE SCALE GENOMIC DNA]</scope>
    <source>
        <strain evidence="1 2">SAG 245.80</strain>
    </source>
</reference>
<dbReference type="PANTHER" id="PTHR31385">
    <property type="entry name" value="PUTATIVE (DUF220)-RELATED"/>
    <property type="match status" value="1"/>
</dbReference>
<dbReference type="InterPro" id="IPR023393">
    <property type="entry name" value="START-like_dom_sf"/>
</dbReference>
<dbReference type="AlphaFoldDB" id="A0AAW1RGL0"/>
<protein>
    <recommendedName>
        <fullName evidence="3">Coenzyme Q-binding protein COQ10 START domain-containing protein</fullName>
    </recommendedName>
</protein>
<dbReference type="SUPFAM" id="SSF55961">
    <property type="entry name" value="Bet v1-like"/>
    <property type="match status" value="1"/>
</dbReference>
<dbReference type="Pfam" id="PF10604">
    <property type="entry name" value="Polyketide_cyc2"/>
    <property type="match status" value="1"/>
</dbReference>
<keyword evidence="2" id="KW-1185">Reference proteome</keyword>
<evidence type="ECO:0008006" key="3">
    <source>
        <dbReference type="Google" id="ProtNLM"/>
    </source>
</evidence>
<sequence>MPVNKTAMEFVDVQDGQFTVEGCLVTPVAPQLVWEVLTDYEGLARTYSTVLESHSRLINKQRHVLQKCRWEFLAFSGSFDTQLAVSEEAAAGRLVFRQLQSSFMRNFEGRWQVDALPAGGCTARHTLSVTPILSPPAILEGPTRSMFASQVERLLADLEAELARRYPQAGN</sequence>